<evidence type="ECO:0000313" key="3">
    <source>
        <dbReference type="EMBL" id="KAA9027857.1"/>
    </source>
</evidence>
<sequence>MVERRIRDRPLPLFAWLEVRRAAHVRRLRLRRRAALIAAGIACLGLTVALPPVPRLVWNASASAPIGLYAVSPGAALQRGDMVIAWPPAEARQLAARRHYLPSNVPLVKRVVGVAGDRICAVDRVVTLNDRPVTIRRATDAEGRDLPAWQGCIRLGPGMVFLLMTETPNSFDGRYFGATLAQDVIGKATPLWLR</sequence>
<dbReference type="GO" id="GO:0004252">
    <property type="term" value="F:serine-type endopeptidase activity"/>
    <property type="evidence" value="ECO:0007669"/>
    <property type="project" value="InterPro"/>
</dbReference>
<dbReference type="Gene3D" id="2.10.109.10">
    <property type="entry name" value="Umud Fragment, subunit A"/>
    <property type="match status" value="1"/>
</dbReference>
<evidence type="ECO:0000313" key="5">
    <source>
        <dbReference type="Proteomes" id="UP000326364"/>
    </source>
</evidence>
<dbReference type="InterPro" id="IPR019533">
    <property type="entry name" value="Peptidase_S26"/>
</dbReference>
<organism evidence="3 4">
    <name type="scientific">Sphingobium limneticum</name>
    <dbReference type="NCBI Taxonomy" id="1007511"/>
    <lineage>
        <taxon>Bacteria</taxon>
        <taxon>Pseudomonadati</taxon>
        <taxon>Pseudomonadota</taxon>
        <taxon>Alphaproteobacteria</taxon>
        <taxon>Sphingomonadales</taxon>
        <taxon>Sphingomonadaceae</taxon>
        <taxon>Sphingobium</taxon>
    </lineage>
</organism>
<gene>
    <name evidence="3" type="ORF">F4U95_14945</name>
    <name evidence="2" type="ORF">F4U96_14820</name>
</gene>
<proteinExistence type="predicted"/>
<comment type="caution">
    <text evidence="3">The sequence shown here is derived from an EMBL/GenBank/DDBJ whole genome shotgun (WGS) entry which is preliminary data.</text>
</comment>
<accession>A0A5J5HXZ4</accession>
<name>A0A5J5HXZ4_9SPHN</name>
<dbReference type="InterPro" id="IPR036286">
    <property type="entry name" value="LexA/Signal_pep-like_sf"/>
</dbReference>
<dbReference type="AlphaFoldDB" id="A0A5J5HXZ4"/>
<dbReference type="EMBL" id="VYQB01000011">
    <property type="protein sequence ID" value="KAA9014932.1"/>
    <property type="molecule type" value="Genomic_DNA"/>
</dbReference>
<dbReference type="Proteomes" id="UP000326364">
    <property type="component" value="Unassembled WGS sequence"/>
</dbReference>
<protein>
    <submittedName>
        <fullName evidence="3">S26 family signal peptidase</fullName>
    </submittedName>
</protein>
<dbReference type="RefSeq" id="WP_120251155.1">
    <property type="nucleotide sequence ID" value="NZ_JBNNIY010000010.1"/>
</dbReference>
<dbReference type="Proteomes" id="UP000325933">
    <property type="component" value="Unassembled WGS sequence"/>
</dbReference>
<keyword evidence="5" id="KW-1185">Reference proteome</keyword>
<evidence type="ECO:0000313" key="2">
    <source>
        <dbReference type="EMBL" id="KAA9014932.1"/>
    </source>
</evidence>
<dbReference type="GO" id="GO:0006465">
    <property type="term" value="P:signal peptide processing"/>
    <property type="evidence" value="ECO:0007669"/>
    <property type="project" value="InterPro"/>
</dbReference>
<dbReference type="EMBL" id="VYQA01000011">
    <property type="protein sequence ID" value="KAA9027857.1"/>
    <property type="molecule type" value="Genomic_DNA"/>
</dbReference>
<dbReference type="SUPFAM" id="SSF51306">
    <property type="entry name" value="LexA/Signal peptidase"/>
    <property type="match status" value="1"/>
</dbReference>
<evidence type="ECO:0000313" key="4">
    <source>
        <dbReference type="Proteomes" id="UP000325933"/>
    </source>
</evidence>
<reference evidence="4 5" key="1">
    <citation type="submission" date="2019-09" db="EMBL/GenBank/DDBJ databases">
        <authorList>
            <person name="Feng G."/>
        </authorList>
    </citation>
    <scope>NUCLEOTIDE SEQUENCE [LARGE SCALE GENOMIC DNA]</scope>
    <source>
        <strain evidence="3 4">KACC 19283</strain>
        <strain evidence="2 5">KACC 19284</strain>
    </source>
</reference>
<dbReference type="Pfam" id="PF10502">
    <property type="entry name" value="Peptidase_S26"/>
    <property type="match status" value="1"/>
</dbReference>
<evidence type="ECO:0000259" key="1">
    <source>
        <dbReference type="Pfam" id="PF10502"/>
    </source>
</evidence>
<feature type="domain" description="Peptidase S26" evidence="1">
    <location>
        <begin position="34"/>
        <end position="192"/>
    </location>
</feature>